<dbReference type="EMBL" id="LVZM01000450">
    <property type="protein sequence ID" value="OUC49759.1"/>
    <property type="molecule type" value="Genomic_DNA"/>
</dbReference>
<evidence type="ECO:0000313" key="2">
    <source>
        <dbReference type="Proteomes" id="UP000243006"/>
    </source>
</evidence>
<proteinExistence type="predicted"/>
<feature type="non-terminal residue" evidence="1">
    <location>
        <position position="69"/>
    </location>
</feature>
<organism evidence="1 2">
    <name type="scientific">Trichinella nativa</name>
    <dbReference type="NCBI Taxonomy" id="6335"/>
    <lineage>
        <taxon>Eukaryota</taxon>
        <taxon>Metazoa</taxon>
        <taxon>Ecdysozoa</taxon>
        <taxon>Nematoda</taxon>
        <taxon>Enoplea</taxon>
        <taxon>Dorylaimia</taxon>
        <taxon>Trichinellida</taxon>
        <taxon>Trichinellidae</taxon>
        <taxon>Trichinella</taxon>
    </lineage>
</organism>
<reference evidence="1 2" key="1">
    <citation type="submission" date="2015-04" db="EMBL/GenBank/DDBJ databases">
        <title>Draft genome of the roundworm Trichinella nativa.</title>
        <authorList>
            <person name="Mitreva M."/>
        </authorList>
    </citation>
    <scope>NUCLEOTIDE SEQUENCE [LARGE SCALE GENOMIC DNA]</scope>
    <source>
        <strain evidence="1 2">ISS45</strain>
    </source>
</reference>
<evidence type="ECO:0000313" key="1">
    <source>
        <dbReference type="EMBL" id="OUC49759.1"/>
    </source>
</evidence>
<name>A0A1Y3F283_9BILA</name>
<sequence length="69" mass="7761">MEGTVKNEITENHACALAQEHGLSGPLYHKRVVKYRPTLDMVSKNKSCDGAEDSCCKETKEDFVVCDHY</sequence>
<accession>A0A1Y3F283</accession>
<gene>
    <name evidence="1" type="ORF">D917_05087</name>
</gene>
<comment type="caution">
    <text evidence="1">The sequence shown here is derived from an EMBL/GenBank/DDBJ whole genome shotgun (WGS) entry which is preliminary data.</text>
</comment>
<dbReference type="AlphaFoldDB" id="A0A1Y3F283"/>
<protein>
    <submittedName>
        <fullName evidence="1">Uncharacterized protein</fullName>
    </submittedName>
</protein>
<dbReference type="Proteomes" id="UP000243006">
    <property type="component" value="Unassembled WGS sequence"/>
</dbReference>